<evidence type="ECO:0000259" key="1">
    <source>
        <dbReference type="Pfam" id="PF01590"/>
    </source>
</evidence>
<reference evidence="3" key="1">
    <citation type="submission" date="2015-06" db="EMBL/GenBank/DDBJ databases">
        <title>Complete genome sequence and metabolic analysis of phthalate degradation pathway in Gordonia sp. QH-11.</title>
        <authorList>
            <person name="Jin D."/>
            <person name="Kong X."/>
            <person name="Bai Z."/>
        </authorList>
    </citation>
    <scope>NUCLEOTIDE SEQUENCE [LARGE SCALE GENOMIC DNA]</scope>
    <source>
        <strain evidence="3">QH-11</strain>
    </source>
</reference>
<dbReference type="Gene3D" id="3.30.450.40">
    <property type="match status" value="1"/>
</dbReference>
<accession>A0A0N9NGQ0</accession>
<dbReference type="EMBL" id="CP011853">
    <property type="protein sequence ID" value="ALG86306.1"/>
    <property type="molecule type" value="Genomic_DNA"/>
</dbReference>
<dbReference type="InterPro" id="IPR003018">
    <property type="entry name" value="GAF"/>
</dbReference>
<evidence type="ECO:0000313" key="2">
    <source>
        <dbReference type="EMBL" id="ALG86306.1"/>
    </source>
</evidence>
<dbReference type="InterPro" id="IPR029016">
    <property type="entry name" value="GAF-like_dom_sf"/>
</dbReference>
<dbReference type="PATRIC" id="fig|1136941.3.peg.4038"/>
<dbReference type="KEGG" id="goq:ACH46_19725"/>
<evidence type="ECO:0000313" key="3">
    <source>
        <dbReference type="Proteomes" id="UP000063789"/>
    </source>
</evidence>
<dbReference type="OrthoDB" id="3928741at2"/>
<protein>
    <submittedName>
        <fullName evidence="2">Diguanylate cyclase</fullName>
    </submittedName>
</protein>
<dbReference type="Pfam" id="PF01590">
    <property type="entry name" value="GAF"/>
    <property type="match status" value="1"/>
</dbReference>
<feature type="domain" description="GAF" evidence="1">
    <location>
        <begin position="96"/>
        <end position="216"/>
    </location>
</feature>
<dbReference type="STRING" id="1136941.ACH46_19725"/>
<gene>
    <name evidence="2" type="ORF">ACH46_19725</name>
</gene>
<dbReference type="Proteomes" id="UP000063789">
    <property type="component" value="Chromosome"/>
</dbReference>
<reference evidence="2 3" key="2">
    <citation type="journal article" date="2017" name="Int. J. Syst. Evol. Microbiol.">
        <title>Gordonia phthalatica sp. nov., a di-n-butyl phthalate-degrading bacterium isolated from activated sludge.</title>
        <authorList>
            <person name="Jin D."/>
            <person name="Kong X."/>
            <person name="Jia M."/>
            <person name="Yu X."/>
            <person name="Wang X."/>
            <person name="Zhuang X."/>
            <person name="Deng Y."/>
            <person name="Bai Z."/>
        </authorList>
    </citation>
    <scope>NUCLEOTIDE SEQUENCE [LARGE SCALE GENOMIC DNA]</scope>
    <source>
        <strain evidence="2 3">QH-11</strain>
    </source>
</reference>
<organism evidence="2 3">
    <name type="scientific">Gordonia phthalatica</name>
    <dbReference type="NCBI Taxonomy" id="1136941"/>
    <lineage>
        <taxon>Bacteria</taxon>
        <taxon>Bacillati</taxon>
        <taxon>Actinomycetota</taxon>
        <taxon>Actinomycetes</taxon>
        <taxon>Mycobacteriales</taxon>
        <taxon>Gordoniaceae</taxon>
        <taxon>Gordonia</taxon>
    </lineage>
</organism>
<dbReference type="RefSeq" id="WP_062394489.1">
    <property type="nucleotide sequence ID" value="NZ_CP011853.1"/>
</dbReference>
<keyword evidence="3" id="KW-1185">Reference proteome</keyword>
<name>A0A0N9NGQ0_9ACTN</name>
<proteinExistence type="predicted"/>
<dbReference type="AlphaFoldDB" id="A0A0N9NGQ0"/>
<sequence length="404" mass="42986">MHLETVEPAITSADDPREFAATLSAMYDAKMSGSRMPAHPRTVISESWARAADAGVDPDCGSDDDPLSFTAVQQRRADSGLAGSLDTIVGGLGALITDSDNLVIVADASGHVLWRAGEHRALRRADRLKFSEGASWAERQVGTNAIGTALAARRPVQVFSAEHFVRSHHAWTCTAAPIRDPRTGELLGVVDVSGPAPSIHPATLALVNSVALLTEARLREDHRSQLDLLRSVGAPIVSRVGQPAMVVDQHGWVAAVNQLPAVQRIAVTRPFAAGRSVIGTLGLCDVEPLPGGWLLRTADDGPRERKVVVSVTTAPDGTASVHVDSGAAAWTFRPSPRHLQIIGLLAEHPGGLTAAELATNLFGSPDQTVSARAEMSRLRRHLRELLASSPYRFIDAVEVRLPTP</sequence>